<dbReference type="EMBL" id="JBHLTS010000021">
    <property type="protein sequence ID" value="MFC0514521.1"/>
    <property type="molecule type" value="Genomic_DNA"/>
</dbReference>
<evidence type="ECO:0000313" key="3">
    <source>
        <dbReference type="Proteomes" id="UP001589828"/>
    </source>
</evidence>
<proteinExistence type="predicted"/>
<reference evidence="2 3" key="1">
    <citation type="submission" date="2024-09" db="EMBL/GenBank/DDBJ databases">
        <authorList>
            <person name="Sun Q."/>
            <person name="Mori K."/>
        </authorList>
    </citation>
    <scope>NUCLEOTIDE SEQUENCE [LARGE SCALE GENOMIC DNA]</scope>
    <source>
        <strain evidence="2 3">NCAIM B.02415</strain>
    </source>
</reference>
<protein>
    <submittedName>
        <fullName evidence="2">Uncharacterized protein</fullName>
    </submittedName>
</protein>
<evidence type="ECO:0000313" key="2">
    <source>
        <dbReference type="EMBL" id="MFC0514521.1"/>
    </source>
</evidence>
<gene>
    <name evidence="2" type="ORF">ACFFGT_09925</name>
</gene>
<sequence length="87" mass="9728">MATGSLIKHNGKNAGSPPGAGSLMDVINIRRFVFYRSGTERLFCCWKYYSIQPDIPVACSFFRMIDAVSGDDAQRVNHQNMGLVENR</sequence>
<keyword evidence="3" id="KW-1185">Reference proteome</keyword>
<feature type="region of interest" description="Disordered" evidence="1">
    <location>
        <begin position="1"/>
        <end position="23"/>
    </location>
</feature>
<comment type="caution">
    <text evidence="2">The sequence shown here is derived from an EMBL/GenBank/DDBJ whole genome shotgun (WGS) entry which is preliminary data.</text>
</comment>
<evidence type="ECO:0000256" key="1">
    <source>
        <dbReference type="SAM" id="MobiDB-lite"/>
    </source>
</evidence>
<name>A0ABV6L521_9SPHI</name>
<organism evidence="2 3">
    <name type="scientific">Mucilaginibacter angelicae</name>
    <dbReference type="NCBI Taxonomy" id="869718"/>
    <lineage>
        <taxon>Bacteria</taxon>
        <taxon>Pseudomonadati</taxon>
        <taxon>Bacteroidota</taxon>
        <taxon>Sphingobacteriia</taxon>
        <taxon>Sphingobacteriales</taxon>
        <taxon>Sphingobacteriaceae</taxon>
        <taxon>Mucilaginibacter</taxon>
    </lineage>
</organism>
<accession>A0ABV6L521</accession>
<dbReference type="Proteomes" id="UP001589828">
    <property type="component" value="Unassembled WGS sequence"/>
</dbReference>